<dbReference type="EMBL" id="JAJIRN010000001">
    <property type="protein sequence ID" value="MCV2367075.1"/>
    <property type="molecule type" value="Genomic_DNA"/>
</dbReference>
<keyword evidence="5" id="KW-0624">Polysaccharide degradation</keyword>
<dbReference type="InterPro" id="IPR012341">
    <property type="entry name" value="6hp_glycosidase-like_sf"/>
</dbReference>
<evidence type="ECO:0000256" key="5">
    <source>
        <dbReference type="ARBA" id="ARBA00023326"/>
    </source>
</evidence>
<name>A0ABT2Y9T7_9BURK</name>
<protein>
    <submittedName>
        <fullName evidence="8">Glycoside hydrolase family 9 protein</fullName>
    </submittedName>
</protein>
<comment type="caution">
    <text evidence="8">The sequence shown here is derived from an EMBL/GenBank/DDBJ whole genome shotgun (WGS) entry which is preliminary data.</text>
</comment>
<dbReference type="CDD" id="cd02850">
    <property type="entry name" value="E_set_Cellulase_N"/>
    <property type="match status" value="1"/>
</dbReference>
<feature type="domain" description="Cellulase Ig-like" evidence="7">
    <location>
        <begin position="47"/>
        <end position="123"/>
    </location>
</feature>
<evidence type="ECO:0000256" key="2">
    <source>
        <dbReference type="ARBA" id="ARBA00022801"/>
    </source>
</evidence>
<evidence type="ECO:0000256" key="1">
    <source>
        <dbReference type="ARBA" id="ARBA00007072"/>
    </source>
</evidence>
<reference evidence="8 9" key="1">
    <citation type="submission" date="2021-11" db="EMBL/GenBank/DDBJ databases">
        <authorList>
            <person name="Liang Q."/>
            <person name="Mou H."/>
            <person name="Liu Z."/>
        </authorList>
    </citation>
    <scope>NUCLEOTIDE SEQUENCE [LARGE SCALE GENOMIC DNA]</scope>
    <source>
        <strain evidence="8 9">CHU3</strain>
    </source>
</reference>
<dbReference type="Gene3D" id="2.60.40.10">
    <property type="entry name" value="Immunoglobulins"/>
    <property type="match status" value="1"/>
</dbReference>
<dbReference type="InterPro" id="IPR013783">
    <property type="entry name" value="Ig-like_fold"/>
</dbReference>
<gene>
    <name evidence="8" type="ORF">LNV07_03070</name>
</gene>
<dbReference type="GO" id="GO:0016787">
    <property type="term" value="F:hydrolase activity"/>
    <property type="evidence" value="ECO:0007669"/>
    <property type="project" value="UniProtKB-KW"/>
</dbReference>
<evidence type="ECO:0000256" key="4">
    <source>
        <dbReference type="ARBA" id="ARBA00023295"/>
    </source>
</evidence>
<dbReference type="InterPro" id="IPR004197">
    <property type="entry name" value="Cellulase_Ig-like"/>
</dbReference>
<accession>A0ABT2Y9T7</accession>
<keyword evidence="4" id="KW-0326">Glycosidase</keyword>
<organism evidence="8 9">
    <name type="scientific">Roseateles oligotrophus</name>
    <dbReference type="NCBI Taxonomy" id="1769250"/>
    <lineage>
        <taxon>Bacteria</taxon>
        <taxon>Pseudomonadati</taxon>
        <taxon>Pseudomonadota</taxon>
        <taxon>Betaproteobacteria</taxon>
        <taxon>Burkholderiales</taxon>
        <taxon>Sphaerotilaceae</taxon>
        <taxon>Roseateles</taxon>
    </lineage>
</organism>
<evidence type="ECO:0000313" key="8">
    <source>
        <dbReference type="EMBL" id="MCV2367075.1"/>
    </source>
</evidence>
<dbReference type="Pfam" id="PF02927">
    <property type="entry name" value="CelD_N"/>
    <property type="match status" value="1"/>
</dbReference>
<sequence>MLLPFSPGSFQIRRAVLLALPCALLGHTAIAKEKVEGLVSLPSAALQVHINQVALERLGPKVAMVSAKGPAVSGRYRVLRDGQVQAEGPLTALPAFEAWTPGRKHFEVDFSQLTQAGRYQVDVWVGGRHARSAPVHVEDQALFRRTAAALLDYFKQSRHTDPGDRHRRVFETDRFVDVWGGWNDAGGDTGKYLSHLGYANHFNPQQAPLAAWVLAHSAHQSAGLYARAGLLRQAQDEAFWGADYLHRVLDPAGYFYTTVFDKWGAEGAERMVVGYEGEEGVYTSGYRSAYRAGGGMAIAALARAAMLARSSGRQGEYSAQTYLDDARRAFAHLQTDSRNYTADGQENLIDDYTALLAAVELQRATAEPEYLQAARERVAQMLKRQDGDGHFYSDAVGQRPYYHAVEAGLPVIGLSHYLAIETDPAQRAGASAAIAKALAAQQRLDQAVPNPYAYARQRFRQSAPGAEAGPVETGFFIPHRNETGYWWQGESARLASLSTAMVLGGRALAPLEQGSHSGGFGVTAAQARSAQAQLDWTLGRNPYGISMLYGFGALNPPAAPSAAGVMLRGGVSNGITGAPDSDAGTGIAFASGPTDNQWRWNEQWLPHTAWLLMAAVTMAQ</sequence>
<keyword evidence="9" id="KW-1185">Reference proteome</keyword>
<dbReference type="InterPro" id="IPR014756">
    <property type="entry name" value="Ig_E-set"/>
</dbReference>
<feature type="domain" description="Glycoside hydrolase family 9" evidence="6">
    <location>
        <begin position="159"/>
        <end position="557"/>
    </location>
</feature>
<evidence type="ECO:0000259" key="6">
    <source>
        <dbReference type="Pfam" id="PF00759"/>
    </source>
</evidence>
<dbReference type="Gene3D" id="1.50.10.10">
    <property type="match status" value="1"/>
</dbReference>
<keyword evidence="2 8" id="KW-0378">Hydrolase</keyword>
<dbReference type="Pfam" id="PF00759">
    <property type="entry name" value="Glyco_hydro_9"/>
    <property type="match status" value="1"/>
</dbReference>
<evidence type="ECO:0000256" key="3">
    <source>
        <dbReference type="ARBA" id="ARBA00023277"/>
    </source>
</evidence>
<dbReference type="InterPro" id="IPR001701">
    <property type="entry name" value="Glyco_hydro_9"/>
</dbReference>
<comment type="similarity">
    <text evidence="1">Belongs to the glycosyl hydrolase 9 (cellulase E) family.</text>
</comment>
<dbReference type="RefSeq" id="WP_263569679.1">
    <property type="nucleotide sequence ID" value="NZ_JAJIRN010000001.1"/>
</dbReference>
<dbReference type="PANTHER" id="PTHR22298">
    <property type="entry name" value="ENDO-1,4-BETA-GLUCANASE"/>
    <property type="match status" value="1"/>
</dbReference>
<dbReference type="SUPFAM" id="SSF48208">
    <property type="entry name" value="Six-hairpin glycosidases"/>
    <property type="match status" value="1"/>
</dbReference>
<dbReference type="Proteomes" id="UP001209701">
    <property type="component" value="Unassembled WGS sequence"/>
</dbReference>
<proteinExistence type="inferred from homology"/>
<evidence type="ECO:0000313" key="9">
    <source>
        <dbReference type="Proteomes" id="UP001209701"/>
    </source>
</evidence>
<keyword evidence="3" id="KW-0119">Carbohydrate metabolism</keyword>
<dbReference type="SUPFAM" id="SSF81296">
    <property type="entry name" value="E set domains"/>
    <property type="match status" value="1"/>
</dbReference>
<evidence type="ECO:0000259" key="7">
    <source>
        <dbReference type="Pfam" id="PF02927"/>
    </source>
</evidence>
<dbReference type="InterPro" id="IPR008928">
    <property type="entry name" value="6-hairpin_glycosidase_sf"/>
</dbReference>